<dbReference type="OrthoDB" id="29308at2759"/>
<name>A0A409Y5Z5_9AGAR</name>
<sequence>MDVPYHSSGALGRAHYAIVRKVETADSVHLADQHIILEIESVKSQLAQSNLDNAKTKECLLILLYCSLACSPGVLPSTAFTFAFFPAINLAERGRTLDDKRIGYRFCIELMPLEHEAGLMLDLESSEIPYICLALDSLLALPTEHMIAAVQDRLNQLIDHDSPLVRRRTLLAFRSLATQNPMVLERIKNVIVLSLHDEDESVSHATLALLNQSDIVDRDKCQVAVREILSNKLGTLDLKNPASVAKVIPYLKIVSPIDDYVPLLFKILRQVAKTYDSTSKALILDVFRILSSLDPEAYCKAEREQKTSTVRAIRRFLKSSEPDDVYVFFAALESISVNAWAGTDSSHPAVLAEDEFQRILEFLNHSDPIIRLKVRMNFSAFSLRLKPVQVMKIIRRVDPNVLDSHISLLREVMKPPTAGIDLSCSLLALEALRVRYSDDGSKYAETTLALLQDISQASSSNRVFEPIVDCILRDENLTSRQEFGRSFARRFLSSLSDTSLDTGGTTLVIASALAVEFAPVLGLATSGNLLSAFGTRLATCKASVQEPCILAMIRLCAEVDIVPPAITESVTKLMETATRSVRKYCKLFLEFSQQKHALHEVLLSCKSSSLPDFLIALMSRKSAELVRSGPSSRTPSRLKFASGDISSAVDSQAARLDLISLESPFHGDPPDVEFGKSWNSLNPSSETRGWSLIPLDEIKHKLHDLPDHEVKLVSAQFPPFPGEHKIIITSSVSAGVAAVRLRQEEDDTSLRISQTNIGIAGTFYELPGIDASALDLDDQRERIAKNDRAKIDIHTLLSWVDQTHLENIFILHWMPALVNYIPELSYCKHLTSGKNKTYTTELKDGIVDFLAQIGQEDGDYHRRLVLNSSWVHQVNLYAYFQSLASTKSLPPFEGIEAHARGLHVHLSYSSSRAIYHALGDITRDSPCSQSVPFSTHGQRPLSSASSTPTRYIAPTTAIDKSDQVLAKSIAFMRDAIHSQEFHFAATEGDVGRVY</sequence>
<keyword evidence="8" id="KW-1185">Reference proteome</keyword>
<dbReference type="EMBL" id="NHTK01001383">
    <property type="protein sequence ID" value="PPQ98452.1"/>
    <property type="molecule type" value="Genomic_DNA"/>
</dbReference>
<proteinExistence type="predicted"/>
<comment type="caution">
    <text evidence="7">The sequence shown here is derived from an EMBL/GenBank/DDBJ whole genome shotgun (WGS) entry which is preliminary data.</text>
</comment>
<dbReference type="InterPro" id="IPR046496">
    <property type="entry name" value="DUF6589"/>
</dbReference>
<dbReference type="InterPro" id="IPR016024">
    <property type="entry name" value="ARM-type_fold"/>
</dbReference>
<evidence type="ECO:0000313" key="7">
    <source>
        <dbReference type="EMBL" id="PPQ98452.1"/>
    </source>
</evidence>
<gene>
    <name evidence="7" type="ORF">CVT24_004131</name>
</gene>
<keyword evidence="4" id="KW-0472">Membrane</keyword>
<dbReference type="GO" id="GO:0030117">
    <property type="term" value="C:membrane coat"/>
    <property type="evidence" value="ECO:0007669"/>
    <property type="project" value="InterPro"/>
</dbReference>
<dbReference type="InterPro" id="IPR002553">
    <property type="entry name" value="Clathrin/coatomer_adapt-like_N"/>
</dbReference>
<dbReference type="GO" id="GO:0012505">
    <property type="term" value="C:endomembrane system"/>
    <property type="evidence" value="ECO:0007669"/>
    <property type="project" value="UniProtKB-SubCell"/>
</dbReference>
<evidence type="ECO:0000256" key="3">
    <source>
        <dbReference type="ARBA" id="ARBA00022927"/>
    </source>
</evidence>
<evidence type="ECO:0000259" key="5">
    <source>
        <dbReference type="Pfam" id="PF01602"/>
    </source>
</evidence>
<dbReference type="InterPro" id="IPR011989">
    <property type="entry name" value="ARM-like"/>
</dbReference>
<keyword evidence="3" id="KW-0653">Protein transport</keyword>
<dbReference type="Gene3D" id="1.25.10.10">
    <property type="entry name" value="Leucine-rich Repeat Variant"/>
    <property type="match status" value="1"/>
</dbReference>
<reference evidence="7 8" key="1">
    <citation type="journal article" date="2018" name="Evol. Lett.">
        <title>Horizontal gene cluster transfer increased hallucinogenic mushroom diversity.</title>
        <authorList>
            <person name="Reynolds H.T."/>
            <person name="Vijayakumar V."/>
            <person name="Gluck-Thaler E."/>
            <person name="Korotkin H.B."/>
            <person name="Matheny P.B."/>
            <person name="Slot J.C."/>
        </authorList>
    </citation>
    <scope>NUCLEOTIDE SEQUENCE [LARGE SCALE GENOMIC DNA]</scope>
    <source>
        <strain evidence="7 8">2629</strain>
    </source>
</reference>
<dbReference type="Proteomes" id="UP000284842">
    <property type="component" value="Unassembled WGS sequence"/>
</dbReference>
<dbReference type="Pfam" id="PF20231">
    <property type="entry name" value="DUF6589"/>
    <property type="match status" value="1"/>
</dbReference>
<comment type="subcellular location">
    <subcellularLocation>
        <location evidence="1">Endomembrane system</location>
    </subcellularLocation>
</comment>
<evidence type="ECO:0000259" key="6">
    <source>
        <dbReference type="Pfam" id="PF20231"/>
    </source>
</evidence>
<dbReference type="InParanoid" id="A0A409Y5Z5"/>
<feature type="domain" description="Clathrin/coatomer adaptor adaptin-like N-terminal" evidence="5">
    <location>
        <begin position="80"/>
        <end position="336"/>
    </location>
</feature>
<organism evidence="7 8">
    <name type="scientific">Panaeolus cyanescens</name>
    <dbReference type="NCBI Taxonomy" id="181874"/>
    <lineage>
        <taxon>Eukaryota</taxon>
        <taxon>Fungi</taxon>
        <taxon>Dikarya</taxon>
        <taxon>Basidiomycota</taxon>
        <taxon>Agaricomycotina</taxon>
        <taxon>Agaricomycetes</taxon>
        <taxon>Agaricomycetidae</taxon>
        <taxon>Agaricales</taxon>
        <taxon>Agaricineae</taxon>
        <taxon>Galeropsidaceae</taxon>
        <taxon>Panaeolus</taxon>
    </lineage>
</organism>
<dbReference type="InterPro" id="IPR050840">
    <property type="entry name" value="Adaptor_Complx_Large_Subunit"/>
</dbReference>
<dbReference type="GO" id="GO:0006886">
    <property type="term" value="P:intracellular protein transport"/>
    <property type="evidence" value="ECO:0007669"/>
    <property type="project" value="InterPro"/>
</dbReference>
<dbReference type="GO" id="GO:0016192">
    <property type="term" value="P:vesicle-mediated transport"/>
    <property type="evidence" value="ECO:0007669"/>
    <property type="project" value="InterPro"/>
</dbReference>
<keyword evidence="2" id="KW-0813">Transport</keyword>
<dbReference type="Pfam" id="PF01602">
    <property type="entry name" value="Adaptin_N"/>
    <property type="match status" value="1"/>
</dbReference>
<protein>
    <submittedName>
        <fullName evidence="7">Uncharacterized protein</fullName>
    </submittedName>
</protein>
<evidence type="ECO:0000256" key="2">
    <source>
        <dbReference type="ARBA" id="ARBA00022448"/>
    </source>
</evidence>
<dbReference type="STRING" id="181874.A0A409Y5Z5"/>
<accession>A0A409Y5Z5</accession>
<dbReference type="AlphaFoldDB" id="A0A409Y5Z5"/>
<evidence type="ECO:0000313" key="8">
    <source>
        <dbReference type="Proteomes" id="UP000284842"/>
    </source>
</evidence>
<evidence type="ECO:0000256" key="1">
    <source>
        <dbReference type="ARBA" id="ARBA00004308"/>
    </source>
</evidence>
<dbReference type="SUPFAM" id="SSF48371">
    <property type="entry name" value="ARM repeat"/>
    <property type="match status" value="1"/>
</dbReference>
<feature type="domain" description="DUF6589" evidence="6">
    <location>
        <begin position="875"/>
        <end position="994"/>
    </location>
</feature>
<evidence type="ECO:0000256" key="4">
    <source>
        <dbReference type="ARBA" id="ARBA00023136"/>
    </source>
</evidence>
<dbReference type="PANTHER" id="PTHR22780">
    <property type="entry name" value="ADAPTIN, ALPHA/GAMMA/EPSILON"/>
    <property type="match status" value="1"/>
</dbReference>